<dbReference type="PANTHER" id="PTHR14359">
    <property type="entry name" value="HOMO-OLIGOMERIC FLAVIN CONTAINING CYS DECARBOXYLASE FAMILY"/>
    <property type="match status" value="1"/>
</dbReference>
<comment type="caution">
    <text evidence="2">The sequence shown here is derived from an EMBL/GenBank/DDBJ whole genome shotgun (WGS) entry which is preliminary data.</text>
</comment>
<reference evidence="2 3" key="1">
    <citation type="submission" date="2016-12" db="EMBL/GenBank/DDBJ databases">
        <title>Study of bacterial adaptation to deep sea.</title>
        <authorList>
            <person name="Song J."/>
            <person name="Yoshizawa S."/>
            <person name="Kogure K."/>
        </authorList>
    </citation>
    <scope>NUCLEOTIDE SEQUENCE [LARGE SCALE GENOMIC DNA]</scope>
    <source>
        <strain evidence="2 3">SAORIC-165</strain>
    </source>
</reference>
<dbReference type="Proteomes" id="UP000239907">
    <property type="component" value="Unassembled WGS sequence"/>
</dbReference>
<evidence type="ECO:0000313" key="3">
    <source>
        <dbReference type="Proteomes" id="UP000239907"/>
    </source>
</evidence>
<dbReference type="PANTHER" id="PTHR14359:SF6">
    <property type="entry name" value="PHOSPHOPANTOTHENOYLCYSTEINE DECARBOXYLASE"/>
    <property type="match status" value="1"/>
</dbReference>
<proteinExistence type="predicted"/>
<feature type="domain" description="Flavoprotein" evidence="1">
    <location>
        <begin position="3"/>
        <end position="173"/>
    </location>
</feature>
<keyword evidence="3" id="KW-1185">Reference proteome</keyword>
<dbReference type="Pfam" id="PF02441">
    <property type="entry name" value="Flavoprotein"/>
    <property type="match status" value="1"/>
</dbReference>
<dbReference type="EMBL" id="MQWA01000001">
    <property type="protein sequence ID" value="PQJ27059.1"/>
    <property type="molecule type" value="Genomic_DNA"/>
</dbReference>
<organism evidence="2 3">
    <name type="scientific">Rubritalea profundi</name>
    <dbReference type="NCBI Taxonomy" id="1658618"/>
    <lineage>
        <taxon>Bacteria</taxon>
        <taxon>Pseudomonadati</taxon>
        <taxon>Verrucomicrobiota</taxon>
        <taxon>Verrucomicrobiia</taxon>
        <taxon>Verrucomicrobiales</taxon>
        <taxon>Rubritaleaceae</taxon>
        <taxon>Rubritalea</taxon>
    </lineage>
</organism>
<name>A0A2S7TWH8_9BACT</name>
<dbReference type="GO" id="GO:0010181">
    <property type="term" value="F:FMN binding"/>
    <property type="evidence" value="ECO:0007669"/>
    <property type="project" value="TreeGrafter"/>
</dbReference>
<dbReference type="RefSeq" id="WP_105041548.1">
    <property type="nucleotide sequence ID" value="NZ_MQWA01000001.1"/>
</dbReference>
<dbReference type="GO" id="GO:0004633">
    <property type="term" value="F:phosphopantothenoylcysteine decarboxylase activity"/>
    <property type="evidence" value="ECO:0007669"/>
    <property type="project" value="TreeGrafter"/>
</dbReference>
<dbReference type="InterPro" id="IPR036551">
    <property type="entry name" value="Flavin_trans-like"/>
</dbReference>
<sequence length="178" mass="19116">MATIVLGITGSIAAYKTADIASALVKDGHEVHCVMTQSATEFIPPFTLQILSRNPVLVSLQDEKQSWKPGHIDLADSAELMVIVPASANSIGNFANGLAPDPLSSIYLATKAKVLICPAMNGKMWDHVATQRNVEQLKADGVEFFGPDENGMLACGYEGKGRLMPVDSILEEIRTHLP</sequence>
<protein>
    <submittedName>
        <fullName evidence="2">Phosphopantothenoylcysteine decarboxylase</fullName>
    </submittedName>
</protein>
<dbReference type="GO" id="GO:0071513">
    <property type="term" value="C:phosphopantothenoylcysteine decarboxylase complex"/>
    <property type="evidence" value="ECO:0007669"/>
    <property type="project" value="TreeGrafter"/>
</dbReference>
<accession>A0A2S7TWH8</accession>
<dbReference type="Gene3D" id="3.40.50.1950">
    <property type="entry name" value="Flavin prenyltransferase-like"/>
    <property type="match status" value="1"/>
</dbReference>
<dbReference type="OrthoDB" id="9802554at2"/>
<dbReference type="SUPFAM" id="SSF52507">
    <property type="entry name" value="Homo-oligomeric flavin-containing Cys decarboxylases, HFCD"/>
    <property type="match status" value="1"/>
</dbReference>
<gene>
    <name evidence="2" type="ORF">BSZ32_00110</name>
</gene>
<evidence type="ECO:0000259" key="1">
    <source>
        <dbReference type="Pfam" id="PF02441"/>
    </source>
</evidence>
<dbReference type="GO" id="GO:0015937">
    <property type="term" value="P:coenzyme A biosynthetic process"/>
    <property type="evidence" value="ECO:0007669"/>
    <property type="project" value="TreeGrafter"/>
</dbReference>
<evidence type="ECO:0000313" key="2">
    <source>
        <dbReference type="EMBL" id="PQJ27059.1"/>
    </source>
</evidence>
<dbReference type="AlphaFoldDB" id="A0A2S7TWH8"/>
<dbReference type="InterPro" id="IPR003382">
    <property type="entry name" value="Flavoprotein"/>
</dbReference>